<sequence>MNTTINLEEIIKLTRASQYLFMSSGLIIFIIGTFGNLANIILFIRLESLKTLASSMFLLASFFGNESVLIFGLLPRVIQGFQGYDFLGYSAFLCKARWYLRTVSATFALTSVCFASVDRYLVSCVNIHLQRFTTLNRARWTILIAAIFWLVVLSPFTVFYTATAQSCFIVNVIFAELASYYNLFFYSILPFSILSIFSALTWRNLGVQQAIYVRAGGRLYDQITRMLIAQIIVLVFTCFPNAIFQLYTILTSTASTFSLHYAQDNLANDICLVIGDLTFALPFYVYWIASPIFRKNVKSMFIIHHRIAPPTNIQIT</sequence>
<evidence type="ECO:0000256" key="6">
    <source>
        <dbReference type="ARBA" id="ARBA00023170"/>
    </source>
</evidence>
<evidence type="ECO:0000256" key="7">
    <source>
        <dbReference type="ARBA" id="ARBA00023224"/>
    </source>
</evidence>
<dbReference type="GO" id="GO:0004930">
    <property type="term" value="F:G protein-coupled receptor activity"/>
    <property type="evidence" value="ECO:0007669"/>
    <property type="project" value="UniProtKB-KW"/>
</dbReference>
<dbReference type="Proteomes" id="UP000681967">
    <property type="component" value="Unassembled WGS sequence"/>
</dbReference>
<comment type="caution">
    <text evidence="11">The sequence shown here is derived from an EMBL/GenBank/DDBJ whole genome shotgun (WGS) entry which is preliminary data.</text>
</comment>
<evidence type="ECO:0000256" key="8">
    <source>
        <dbReference type="SAM" id="Phobius"/>
    </source>
</evidence>
<dbReference type="Pfam" id="PF00001">
    <property type="entry name" value="7tm_1"/>
    <property type="match status" value="1"/>
</dbReference>
<reference evidence="11" key="1">
    <citation type="submission" date="2021-02" db="EMBL/GenBank/DDBJ databases">
        <authorList>
            <person name="Nowell W R."/>
        </authorList>
    </citation>
    <scope>NUCLEOTIDE SEQUENCE</scope>
</reference>
<dbReference type="InterPro" id="IPR017452">
    <property type="entry name" value="GPCR_Rhodpsn_7TM"/>
</dbReference>
<feature type="domain" description="G-protein coupled receptors family 1 profile" evidence="9">
    <location>
        <begin position="35"/>
        <end position="286"/>
    </location>
</feature>
<dbReference type="Gene3D" id="1.20.1070.10">
    <property type="entry name" value="Rhodopsin 7-helix transmembrane proteins"/>
    <property type="match status" value="1"/>
</dbReference>
<evidence type="ECO:0000256" key="3">
    <source>
        <dbReference type="ARBA" id="ARBA00022989"/>
    </source>
</evidence>
<dbReference type="EMBL" id="CAJOBI010005363">
    <property type="protein sequence ID" value="CAF4029804.1"/>
    <property type="molecule type" value="Genomic_DNA"/>
</dbReference>
<name>A0A815U4H4_9BILA</name>
<dbReference type="Proteomes" id="UP000663855">
    <property type="component" value="Unassembled WGS sequence"/>
</dbReference>
<dbReference type="AlphaFoldDB" id="A0A815U4H4"/>
<evidence type="ECO:0000256" key="1">
    <source>
        <dbReference type="ARBA" id="ARBA00004141"/>
    </source>
</evidence>
<dbReference type="GO" id="GO:0005886">
    <property type="term" value="C:plasma membrane"/>
    <property type="evidence" value="ECO:0007669"/>
    <property type="project" value="TreeGrafter"/>
</dbReference>
<organism evidence="11 18">
    <name type="scientific">Rotaria magnacalcarata</name>
    <dbReference type="NCBI Taxonomy" id="392030"/>
    <lineage>
        <taxon>Eukaryota</taxon>
        <taxon>Metazoa</taxon>
        <taxon>Spiralia</taxon>
        <taxon>Gnathifera</taxon>
        <taxon>Rotifera</taxon>
        <taxon>Eurotatoria</taxon>
        <taxon>Bdelloidea</taxon>
        <taxon>Philodinida</taxon>
        <taxon>Philodinidae</taxon>
        <taxon>Rotaria</taxon>
    </lineage>
</organism>
<dbReference type="Proteomes" id="UP000676336">
    <property type="component" value="Unassembled WGS sequence"/>
</dbReference>
<dbReference type="EMBL" id="CAJNRE010016236">
    <property type="protein sequence ID" value="CAF2144501.1"/>
    <property type="molecule type" value="Genomic_DNA"/>
</dbReference>
<keyword evidence="3 8" id="KW-1133">Transmembrane helix</keyword>
<comment type="subcellular location">
    <subcellularLocation>
        <location evidence="1">Membrane</location>
        <topology evidence="1">Multi-pass membrane protein</topology>
    </subcellularLocation>
</comment>
<feature type="transmembrane region" description="Helical" evidence="8">
    <location>
        <begin position="56"/>
        <end position="78"/>
    </location>
</feature>
<dbReference type="PROSITE" id="PS50262">
    <property type="entry name" value="G_PROTEIN_RECEP_F1_2"/>
    <property type="match status" value="1"/>
</dbReference>
<dbReference type="Proteomes" id="UP000663842">
    <property type="component" value="Unassembled WGS sequence"/>
</dbReference>
<dbReference type="Proteomes" id="UP000663834">
    <property type="component" value="Unassembled WGS sequence"/>
</dbReference>
<evidence type="ECO:0000313" key="16">
    <source>
        <dbReference type="EMBL" id="CAF4029804.1"/>
    </source>
</evidence>
<evidence type="ECO:0000256" key="4">
    <source>
        <dbReference type="ARBA" id="ARBA00023040"/>
    </source>
</evidence>
<keyword evidence="5 8" id="KW-0472">Membrane</keyword>
<dbReference type="PANTHER" id="PTHR24243">
    <property type="entry name" value="G-PROTEIN COUPLED RECEPTOR"/>
    <property type="match status" value="1"/>
</dbReference>
<dbReference type="EMBL" id="CAJNOW010007249">
    <property type="protein sequence ID" value="CAF1509114.1"/>
    <property type="molecule type" value="Genomic_DNA"/>
</dbReference>
<accession>A0A815U4H4</accession>
<dbReference type="EMBL" id="CAJOBH010001670">
    <property type="protein sequence ID" value="CAF3867265.1"/>
    <property type="molecule type" value="Genomic_DNA"/>
</dbReference>
<feature type="transmembrane region" description="Helical" evidence="8">
    <location>
        <begin position="226"/>
        <end position="250"/>
    </location>
</feature>
<dbReference type="EMBL" id="CAJOBJ010003568">
    <property type="protein sequence ID" value="CAF3970025.1"/>
    <property type="molecule type" value="Genomic_DNA"/>
</dbReference>
<feature type="transmembrane region" description="Helical" evidence="8">
    <location>
        <begin position="183"/>
        <end position="205"/>
    </location>
</feature>
<dbReference type="EMBL" id="CAJNOV010004688">
    <property type="protein sequence ID" value="CAF1184008.1"/>
    <property type="molecule type" value="Genomic_DNA"/>
</dbReference>
<feature type="transmembrane region" description="Helical" evidence="8">
    <location>
        <begin position="20"/>
        <end position="44"/>
    </location>
</feature>
<gene>
    <name evidence="14" type="ORF">BYL167_LOCUS6719</name>
    <name evidence="10" type="ORF">CJN711_LOCUS11159</name>
    <name evidence="15" type="ORF">GIL414_LOCUS10102</name>
    <name evidence="11" type="ORF">KQP761_LOCUS15060</name>
    <name evidence="13" type="ORF">MBJ925_LOCUS30060</name>
    <name evidence="16" type="ORF">SMN809_LOCUS13522</name>
    <name evidence="17" type="ORF">UXM345_LOCUS20663</name>
    <name evidence="12" type="ORF">XDN619_LOCUS26379</name>
</gene>
<keyword evidence="2 8" id="KW-0812">Transmembrane</keyword>
<dbReference type="Proteomes" id="UP000681720">
    <property type="component" value="Unassembled WGS sequence"/>
</dbReference>
<evidence type="ECO:0000313" key="18">
    <source>
        <dbReference type="Proteomes" id="UP000663834"/>
    </source>
</evidence>
<dbReference type="OrthoDB" id="10308586at2759"/>
<evidence type="ECO:0000313" key="15">
    <source>
        <dbReference type="EMBL" id="CAF3970025.1"/>
    </source>
</evidence>
<keyword evidence="6" id="KW-0675">Receptor</keyword>
<evidence type="ECO:0000256" key="2">
    <source>
        <dbReference type="ARBA" id="ARBA00022692"/>
    </source>
</evidence>
<evidence type="ECO:0000256" key="5">
    <source>
        <dbReference type="ARBA" id="ARBA00023136"/>
    </source>
</evidence>
<dbReference type="InterPro" id="IPR000276">
    <property type="entry name" value="GPCR_Rhodpsn"/>
</dbReference>
<feature type="transmembrane region" description="Helical" evidence="8">
    <location>
        <begin position="142"/>
        <end position="163"/>
    </location>
</feature>
<keyword evidence="4" id="KW-0297">G-protein coupled receptor</keyword>
<dbReference type="EMBL" id="CAJOBF010003111">
    <property type="protein sequence ID" value="CAF4074576.1"/>
    <property type="molecule type" value="Genomic_DNA"/>
</dbReference>
<proteinExistence type="predicted"/>
<evidence type="ECO:0000313" key="17">
    <source>
        <dbReference type="EMBL" id="CAF4074576.1"/>
    </source>
</evidence>
<evidence type="ECO:0000313" key="14">
    <source>
        <dbReference type="EMBL" id="CAF3867265.1"/>
    </source>
</evidence>
<evidence type="ECO:0000259" key="9">
    <source>
        <dbReference type="PROSITE" id="PS50262"/>
    </source>
</evidence>
<evidence type="ECO:0000313" key="12">
    <source>
        <dbReference type="EMBL" id="CAF2139163.1"/>
    </source>
</evidence>
<evidence type="ECO:0000313" key="10">
    <source>
        <dbReference type="EMBL" id="CAF1184008.1"/>
    </source>
</evidence>
<keyword evidence="7" id="KW-0807">Transducer</keyword>
<dbReference type="Proteomes" id="UP000663887">
    <property type="component" value="Unassembled WGS sequence"/>
</dbReference>
<dbReference type="EMBL" id="CAJNRG010012340">
    <property type="protein sequence ID" value="CAF2139163.1"/>
    <property type="molecule type" value="Genomic_DNA"/>
</dbReference>
<dbReference type="PANTHER" id="PTHR24243:SF230">
    <property type="entry name" value="G-PROTEIN COUPLED RECEPTORS FAMILY 1 PROFILE DOMAIN-CONTAINING PROTEIN"/>
    <property type="match status" value="1"/>
</dbReference>
<dbReference type="Proteomes" id="UP000663824">
    <property type="component" value="Unassembled WGS sequence"/>
</dbReference>
<evidence type="ECO:0000313" key="11">
    <source>
        <dbReference type="EMBL" id="CAF1509114.1"/>
    </source>
</evidence>
<evidence type="ECO:0000313" key="13">
    <source>
        <dbReference type="EMBL" id="CAF2144501.1"/>
    </source>
</evidence>
<feature type="transmembrane region" description="Helical" evidence="8">
    <location>
        <begin position="270"/>
        <end position="289"/>
    </location>
</feature>
<protein>
    <recommendedName>
        <fullName evidence="9">G-protein coupled receptors family 1 profile domain-containing protein</fullName>
    </recommendedName>
</protein>
<dbReference type="SUPFAM" id="SSF81321">
    <property type="entry name" value="Family A G protein-coupled receptor-like"/>
    <property type="match status" value="1"/>
</dbReference>